<evidence type="ECO:0000256" key="8">
    <source>
        <dbReference type="ARBA" id="ARBA00022989"/>
    </source>
</evidence>
<dbReference type="InterPro" id="IPR027417">
    <property type="entry name" value="P-loop_NTPase"/>
</dbReference>
<proteinExistence type="predicted"/>
<feature type="transmembrane region" description="Helical" evidence="11">
    <location>
        <begin position="201"/>
        <end position="224"/>
    </location>
</feature>
<reference evidence="14 15" key="1">
    <citation type="submission" date="2024-10" db="EMBL/GenBank/DDBJ databases">
        <title>Updated reference genomes for cyclostephanoid diatoms.</title>
        <authorList>
            <person name="Roberts W.R."/>
            <person name="Alverson A.J."/>
        </authorList>
    </citation>
    <scope>NUCLEOTIDE SEQUENCE [LARGE SCALE GENOMIC DNA]</scope>
    <source>
        <strain evidence="14 15">AJA232-27</strain>
    </source>
</reference>
<dbReference type="PROSITE" id="PS50929">
    <property type="entry name" value="ABC_TM1F"/>
    <property type="match status" value="2"/>
</dbReference>
<keyword evidence="2" id="KW-0813">Transport</keyword>
<keyword evidence="15" id="KW-1185">Reference proteome</keyword>
<feature type="transmembrane region" description="Helical" evidence="11">
    <location>
        <begin position="303"/>
        <end position="321"/>
    </location>
</feature>
<dbReference type="InterPro" id="IPR036640">
    <property type="entry name" value="ABC1_TM_sf"/>
</dbReference>
<feature type="domain" description="ABC transporter" evidence="12">
    <location>
        <begin position="843"/>
        <end position="1082"/>
    </location>
</feature>
<keyword evidence="6" id="KW-0067">ATP-binding</keyword>
<dbReference type="CDD" id="cd18577">
    <property type="entry name" value="ABC_6TM_Pgp_ABCB1_D1_like"/>
    <property type="match status" value="1"/>
</dbReference>
<evidence type="ECO:0000256" key="5">
    <source>
        <dbReference type="ARBA" id="ARBA00022741"/>
    </source>
</evidence>
<evidence type="ECO:0000256" key="9">
    <source>
        <dbReference type="ARBA" id="ARBA00023136"/>
    </source>
</evidence>
<dbReference type="SMART" id="SM00382">
    <property type="entry name" value="AAA"/>
    <property type="match status" value="2"/>
</dbReference>
<feature type="transmembrane region" description="Helical" evidence="11">
    <location>
        <begin position="1270"/>
        <end position="1294"/>
    </location>
</feature>
<dbReference type="CDD" id="cd18578">
    <property type="entry name" value="ABC_6TM_Pgp_ABCB1_D2_like"/>
    <property type="match status" value="1"/>
</dbReference>
<evidence type="ECO:0000313" key="14">
    <source>
        <dbReference type="EMBL" id="KAL3764269.1"/>
    </source>
</evidence>
<evidence type="ECO:0000313" key="15">
    <source>
        <dbReference type="Proteomes" id="UP001530293"/>
    </source>
</evidence>
<feature type="domain" description="ABC transmembrane type-1" evidence="13">
    <location>
        <begin position="160"/>
        <end position="404"/>
    </location>
</feature>
<dbReference type="CDD" id="cd03249">
    <property type="entry name" value="ABC_MTABC3_MDL1_MDL2"/>
    <property type="match status" value="2"/>
</dbReference>
<comment type="caution">
    <text evidence="14">The sequence shown here is derived from an EMBL/GenBank/DDBJ whole genome shotgun (WGS) entry which is preliminary data.</text>
</comment>
<evidence type="ECO:0000259" key="13">
    <source>
        <dbReference type="PROSITE" id="PS50929"/>
    </source>
</evidence>
<feature type="transmembrane region" description="Helical" evidence="11">
    <location>
        <begin position="1145"/>
        <end position="1171"/>
    </location>
</feature>
<gene>
    <name evidence="14" type="ORF">ACHAWU_004081</name>
</gene>
<accession>A0ABD3MJQ0</accession>
<feature type="transmembrane region" description="Helical" evidence="11">
    <location>
        <begin position="1300"/>
        <end position="1319"/>
    </location>
</feature>
<dbReference type="SUPFAM" id="SSF52540">
    <property type="entry name" value="P-loop containing nucleoside triphosphate hydrolases"/>
    <property type="match status" value="2"/>
</dbReference>
<evidence type="ECO:0000256" key="1">
    <source>
        <dbReference type="ARBA" id="ARBA00004141"/>
    </source>
</evidence>
<keyword evidence="8 11" id="KW-1133">Transmembrane helix</keyword>
<dbReference type="InterPro" id="IPR003439">
    <property type="entry name" value="ABC_transporter-like_ATP-bd"/>
</dbReference>
<evidence type="ECO:0000256" key="4">
    <source>
        <dbReference type="ARBA" id="ARBA00022737"/>
    </source>
</evidence>
<protein>
    <submittedName>
        <fullName evidence="14">Uncharacterized protein</fullName>
    </submittedName>
</protein>
<dbReference type="Gene3D" id="1.20.1560.10">
    <property type="entry name" value="ABC transporter type 1, transmembrane domain"/>
    <property type="match status" value="2"/>
</dbReference>
<evidence type="ECO:0000256" key="11">
    <source>
        <dbReference type="SAM" id="Phobius"/>
    </source>
</evidence>
<evidence type="ECO:0000256" key="7">
    <source>
        <dbReference type="ARBA" id="ARBA00022967"/>
    </source>
</evidence>
<dbReference type="FunFam" id="3.40.50.300:FF:000479">
    <property type="entry name" value="Multidrug resistance protein 1A"/>
    <property type="match status" value="1"/>
</dbReference>
<dbReference type="SUPFAM" id="SSF90123">
    <property type="entry name" value="ABC transporter transmembrane region"/>
    <property type="match status" value="2"/>
</dbReference>
<dbReference type="Proteomes" id="UP001530293">
    <property type="component" value="Unassembled WGS sequence"/>
</dbReference>
<comment type="subcellular location">
    <subcellularLocation>
        <location evidence="1">Membrane</location>
        <topology evidence="1">Multi-pass membrane protein</topology>
    </subcellularLocation>
</comment>
<keyword evidence="10" id="KW-0325">Glycoprotein</keyword>
<feature type="domain" description="ABC transporter" evidence="12">
    <location>
        <begin position="520"/>
        <end position="758"/>
    </location>
</feature>
<dbReference type="Gene3D" id="3.40.50.300">
    <property type="entry name" value="P-loop containing nucleotide triphosphate hydrolases"/>
    <property type="match status" value="2"/>
</dbReference>
<feature type="transmembrane region" description="Helical" evidence="11">
    <location>
        <begin position="159"/>
        <end position="181"/>
    </location>
</feature>
<feature type="domain" description="ABC transmembrane type-1" evidence="13">
    <location>
        <begin position="1148"/>
        <end position="1415"/>
    </location>
</feature>
<dbReference type="Pfam" id="PF00664">
    <property type="entry name" value="ABC_membrane"/>
    <property type="match status" value="2"/>
</dbReference>
<dbReference type="InterPro" id="IPR011527">
    <property type="entry name" value="ABC1_TM_dom"/>
</dbReference>
<evidence type="ECO:0000256" key="10">
    <source>
        <dbReference type="ARBA" id="ARBA00023180"/>
    </source>
</evidence>
<dbReference type="InterPro" id="IPR003593">
    <property type="entry name" value="AAA+_ATPase"/>
</dbReference>
<keyword evidence="7" id="KW-1278">Translocase</keyword>
<name>A0ABD3MJQ0_9STRA</name>
<dbReference type="GO" id="GO:0016020">
    <property type="term" value="C:membrane"/>
    <property type="evidence" value="ECO:0007669"/>
    <property type="project" value="UniProtKB-SubCell"/>
</dbReference>
<evidence type="ECO:0000256" key="3">
    <source>
        <dbReference type="ARBA" id="ARBA00022692"/>
    </source>
</evidence>
<dbReference type="PANTHER" id="PTHR43394:SF1">
    <property type="entry name" value="ATP-BINDING CASSETTE SUB-FAMILY B MEMBER 10, MITOCHONDRIAL"/>
    <property type="match status" value="1"/>
</dbReference>
<keyword evidence="9 11" id="KW-0472">Membrane</keyword>
<dbReference type="PANTHER" id="PTHR43394">
    <property type="entry name" value="ATP-DEPENDENT PERMEASE MDL1, MITOCHONDRIAL"/>
    <property type="match status" value="1"/>
</dbReference>
<sequence length="1484" mass="162844">MFDDHPSDEEEARNNHHHAIEKLNRDGFLVVDSSEWDEGLDLVDEDGFPVPPDPIELDHIFERVERCRNNSKLEDSNMSRMFEASFSEDLTEQVQECNNDVVQIDNTVESQSSFQEGSVSRSIEKEVNTDVKHKEKELSRATVIEVFQFGRGSKKWCSLLLGLTCAAISGCIYPAVAFVLSNTFRVLSAPTSDEYREDIKQMAFTFMLLGVIGFVSVMTQVTLLETAAEEMTYSLKMEWFAALLRQDMAYFDSHDMSGTALEISASCTRYKDGVGRKLGEGVQFFFTFVGGFAYAFYCSWSTSLVLLGVVPFMSSSILFLMKTTQSQSKRSNECYSEAGSIALTAASSIRTVNALNATQIFIKKYCDATQDAYRAAANNVVMLGLANGMVLGTGVLTLFGAYLLYSQVRNDGCDPSGALENLNTSCEPDGQNIMGALIGMTLGAAGIPQFSLAVQAFTNARTACFPAVSLMDRNSDPECKMQRKKAAAPPTLVTSIAKSRKIVSLPTESVSAASLNFDNICFDNVCFSYPARPDALVLDSFSFSVKCGQTIGIVGPSGSGKSTVLSILERLYDPISGSITIDGVDIRDIDVSSLRETIGFVNQEPKLFATSIRNNIAYGCPGATDKQIEEAAKLANAHDFITSFPFGYETNVGELGAQLSGGQRQRIALARVLVKKRKLLLLDEFSSALDSESEMIIQESLNKVLKDSSMTTLIVAHRLSTVQNADCIVVLCDGKVVETGTHDHLLARKALYYTLVQAQKQGRQPQESPLFTSFARLFDEMHSSSGSSKFHHRTGAEAEVALKLSTKPKREVSLALAKRGEVSVTVKNQFVGDSQDVVETPQIQFRSVHFHYPTRPDNEVLRGFDLTVKKGETLALVGESGGGKSTIIALLERYYDATEGSILINGVDIKDLNVEWLRAQIGLVSQEPVLFNATIRENMLYGHPTASEKEIEEACRRANAHDFICQFPQKYDTFVGEGGSQLISGGQKQRIAIARAILKNHSILLLDEASSSLDTKSEQLVQDALHKIMTPKSQTTIVIAHRLSTVRNADRIAVIAGGVLCEIGTWDQLMSRPDGRFRRMSLFQSLDGHKQEVNSIQAQAQMEYDSGREPDNTQDIGMDQATTELSIKSTNISKRARLLARDDRYYLAVGSSGAIIAGVGFPATGVLFGYLVELLYHPVPGCDSANQPSCDSIASDMQATSFYITLAWVGVLVCSFTGNILLYYGFGIASERMNKRVRDAMFKSLLRQEVAYFDTHNISSLTSQLQDDAAVLHAFIGEPLRTLITAISSLLIGILTSLYFMWPVALLAFCFVPALAFVAKSRMNNIMIAEKDEKTGINDLGSPDAIAVETLINMRTIASLNIEEVKKKEYSNALRNNQSSVVTVCKKGATGGSAIFIQFWVLALLYWWGGFLLSTYPDTWEFQDFLIAIFALVVSISGSFIGSSGTMDKKAAEEAAARILSLIDRTSAIDPLSETGKKGDYRRD</sequence>
<keyword evidence="5" id="KW-0547">Nucleotide-binding</keyword>
<feature type="transmembrane region" description="Helical" evidence="11">
    <location>
        <begin position="1395"/>
        <end position="1413"/>
    </location>
</feature>
<organism evidence="14 15">
    <name type="scientific">Discostella pseudostelligera</name>
    <dbReference type="NCBI Taxonomy" id="259834"/>
    <lineage>
        <taxon>Eukaryota</taxon>
        <taxon>Sar</taxon>
        <taxon>Stramenopiles</taxon>
        <taxon>Ochrophyta</taxon>
        <taxon>Bacillariophyta</taxon>
        <taxon>Coscinodiscophyceae</taxon>
        <taxon>Thalassiosirophycidae</taxon>
        <taxon>Stephanodiscales</taxon>
        <taxon>Stephanodiscaceae</taxon>
        <taxon>Discostella</taxon>
    </lineage>
</organism>
<dbReference type="InterPro" id="IPR039421">
    <property type="entry name" value="Type_1_exporter"/>
</dbReference>
<evidence type="ECO:0000256" key="2">
    <source>
        <dbReference type="ARBA" id="ARBA00022448"/>
    </source>
</evidence>
<dbReference type="PROSITE" id="PS50893">
    <property type="entry name" value="ABC_TRANSPORTER_2"/>
    <property type="match status" value="2"/>
</dbReference>
<dbReference type="EMBL" id="JALLBG020000108">
    <property type="protein sequence ID" value="KAL3764269.1"/>
    <property type="molecule type" value="Genomic_DNA"/>
</dbReference>
<evidence type="ECO:0000259" key="12">
    <source>
        <dbReference type="PROSITE" id="PS50893"/>
    </source>
</evidence>
<evidence type="ECO:0000256" key="6">
    <source>
        <dbReference type="ARBA" id="ARBA00022840"/>
    </source>
</evidence>
<dbReference type="PROSITE" id="PS00211">
    <property type="entry name" value="ABC_TRANSPORTER_1"/>
    <property type="match status" value="2"/>
</dbReference>
<keyword evidence="4" id="KW-0677">Repeat</keyword>
<dbReference type="GO" id="GO:0005524">
    <property type="term" value="F:ATP binding"/>
    <property type="evidence" value="ECO:0007669"/>
    <property type="project" value="UniProtKB-KW"/>
</dbReference>
<feature type="transmembrane region" description="Helical" evidence="11">
    <location>
        <begin position="380"/>
        <end position="405"/>
    </location>
</feature>
<keyword evidence="3 11" id="KW-0812">Transmembrane</keyword>
<dbReference type="InterPro" id="IPR017871">
    <property type="entry name" value="ABC_transporter-like_CS"/>
</dbReference>
<feature type="transmembrane region" description="Helical" evidence="11">
    <location>
        <begin position="1425"/>
        <end position="1442"/>
    </location>
</feature>
<dbReference type="FunFam" id="3.40.50.300:FF:000916">
    <property type="entry name" value="ABC transporter B family member 9"/>
    <property type="match status" value="1"/>
</dbReference>
<feature type="transmembrane region" description="Helical" evidence="11">
    <location>
        <begin position="1202"/>
        <end position="1226"/>
    </location>
</feature>
<dbReference type="Pfam" id="PF00005">
    <property type="entry name" value="ABC_tran"/>
    <property type="match status" value="2"/>
</dbReference>